<evidence type="ECO:0000256" key="2">
    <source>
        <dbReference type="ARBA" id="ARBA00022448"/>
    </source>
</evidence>
<protein>
    <submittedName>
        <fullName evidence="9">TonB-dependent receptor</fullName>
    </submittedName>
</protein>
<comment type="similarity">
    <text evidence="7">Belongs to the TonB-dependent receptor family.</text>
</comment>
<dbReference type="NCBIfam" id="TIGR04056">
    <property type="entry name" value="OMP_RagA_SusC"/>
    <property type="match status" value="1"/>
</dbReference>
<dbReference type="PROSITE" id="PS52016">
    <property type="entry name" value="TONB_DEPENDENT_REC_3"/>
    <property type="match status" value="1"/>
</dbReference>
<evidence type="ECO:0000256" key="7">
    <source>
        <dbReference type="PROSITE-ProRule" id="PRU01360"/>
    </source>
</evidence>
<evidence type="ECO:0000256" key="3">
    <source>
        <dbReference type="ARBA" id="ARBA00022452"/>
    </source>
</evidence>
<sequence length="1166" mass="126764">MASVCLQGTVNVKFNDMRKAILFIAVFQVFKIEVNARVIILSQMKAPVMASANTQELMERTVSLNMDRRELKEIFRQLEHQLDVSFLFSSEIMPGKVVSVTVHNEPLGKVLDKILKPLHITYLRKGARILLIKEGAPPPVKAPLPGGDAAPPSKPADTLISGTVRASGGELLTGVTVRVKGKSSGAITGTGGEFSLHAGPHDSLVASYIGYRERTLAIGGRSTVNIVLDEAGGNLSEIVVIGYGSQANKDVTGSIGTISMKNVQHQAVTSPDQLLTGQISGVQITQPAGIPGGGPTIQVRGIGAIGAGSQPLYVVDGFPLPRSSTVVSNPLNNIMPEDIASISVLKDASATAIYGSRGANGVVIIETKKGKSGKLQTQISAYRGVQKVPGKGRPDLMNAREFAQWRKDAISSQIRYEQGREPVPDDIPVEYRNPGQYGEGTDWIDAIERVAPMQELRFSISGGSDRIRSYISGGYTQQDGVIIGTDYKRFSFRANVDGHINNKIEAGLNLAPTFSIQHLSSIGGNGRNEPGFGYALSASPIAAIYNEDGSYVPMVNSTGTFSFANPVMVLKELKNESQKFEGIMNGFVQYKPLPVLTLRSAINLSYSSDRTKTFHPSYIGGTNQAPPVIPTGTFNAPSFTNYDLENTVAYQNTFDHMHSVDAMAGYTFQKNNVSSAAFNGTDYPSDDIETLNAAATITGATTEEEWSLVSYFARINYAYKDKYLLTATFRRDGSSRFGRESQWGNFPSASLGWRVSEEPFMNSVRWISNLKLRASYGVTGNFNIGNYAYSSHIGTSDYVFGGSRAPGQVITSLGNPSLMWERSREINIGVNAGLWNDRILLNADVYKRNTVDMLLDDEVPESSGFSTVTVNRGNIVNKGIELGITSVNLGRESKVSWTTNLTFTVNRNKVLELGNSGAPIYSGFGGGGEASNITMIGQPVGMFFGWKLTGLYKDEADIKNSPAYPTVVPGDLKFADVNGDGKLTEFDDFTIIGNPYPDFIYGLTNTLSYRNFSLRVLMSGSYGGSMYREDHHYYHNTDGVFNVTRDQLNAWKSPEDPGDGIVPNNAGSESRRFYRMVNSGAIENNSYLWIKNITLGYDLPKLGKNRNNLHLYLSIQNAFLFSKYRGSNPEGGNYNASSGDGVLAPGLDFVSYPVPRIITFGVEFNM</sequence>
<dbReference type="InterPro" id="IPR023997">
    <property type="entry name" value="TonB-dep_OMP_SusC/RagA_CS"/>
</dbReference>
<dbReference type="InterPro" id="IPR037066">
    <property type="entry name" value="Plug_dom_sf"/>
</dbReference>
<evidence type="ECO:0000256" key="1">
    <source>
        <dbReference type="ARBA" id="ARBA00004571"/>
    </source>
</evidence>
<keyword evidence="5 7" id="KW-0472">Membrane</keyword>
<dbReference type="Gene3D" id="3.55.50.30">
    <property type="match status" value="1"/>
</dbReference>
<reference evidence="10" key="1">
    <citation type="journal article" date="2019" name="Int. J. Syst. Evol. Microbiol.">
        <title>The Global Catalogue of Microorganisms (GCM) 10K type strain sequencing project: providing services to taxonomists for standard genome sequencing and annotation.</title>
        <authorList>
            <consortium name="The Broad Institute Genomics Platform"/>
            <consortium name="The Broad Institute Genome Sequencing Center for Infectious Disease"/>
            <person name="Wu L."/>
            <person name="Ma J."/>
        </authorList>
    </citation>
    <scope>NUCLEOTIDE SEQUENCE [LARGE SCALE GENOMIC DNA]</scope>
    <source>
        <strain evidence="10">JCM 17664</strain>
    </source>
</reference>
<keyword evidence="3 7" id="KW-1134">Transmembrane beta strand</keyword>
<keyword evidence="9" id="KW-0675">Receptor</keyword>
<comment type="subcellular location">
    <subcellularLocation>
        <location evidence="1 7">Cell outer membrane</location>
        <topology evidence="1 7">Multi-pass membrane protein</topology>
    </subcellularLocation>
</comment>
<accession>A0ABP8FBG5</accession>
<dbReference type="InterPro" id="IPR039426">
    <property type="entry name" value="TonB-dep_rcpt-like"/>
</dbReference>
<organism evidence="9 10">
    <name type="scientific">Compostibacter hankyongensis</name>
    <dbReference type="NCBI Taxonomy" id="1007089"/>
    <lineage>
        <taxon>Bacteria</taxon>
        <taxon>Pseudomonadati</taxon>
        <taxon>Bacteroidota</taxon>
        <taxon>Chitinophagia</taxon>
        <taxon>Chitinophagales</taxon>
        <taxon>Chitinophagaceae</taxon>
        <taxon>Compostibacter</taxon>
    </lineage>
</organism>
<dbReference type="EMBL" id="BAABFN010000001">
    <property type="protein sequence ID" value="GAA4299759.1"/>
    <property type="molecule type" value="Genomic_DNA"/>
</dbReference>
<evidence type="ECO:0000256" key="6">
    <source>
        <dbReference type="ARBA" id="ARBA00023237"/>
    </source>
</evidence>
<feature type="domain" description="TonB-dependent receptor plug" evidence="8">
    <location>
        <begin position="248"/>
        <end position="362"/>
    </location>
</feature>
<gene>
    <name evidence="9" type="ORF">GCM10023143_00280</name>
</gene>
<dbReference type="Gene3D" id="2.40.170.20">
    <property type="entry name" value="TonB-dependent receptor, beta-barrel domain"/>
    <property type="match status" value="1"/>
</dbReference>
<evidence type="ECO:0000256" key="4">
    <source>
        <dbReference type="ARBA" id="ARBA00022692"/>
    </source>
</evidence>
<keyword evidence="2 7" id="KW-0813">Transport</keyword>
<dbReference type="SUPFAM" id="SSF49464">
    <property type="entry name" value="Carboxypeptidase regulatory domain-like"/>
    <property type="match status" value="1"/>
</dbReference>
<evidence type="ECO:0000313" key="9">
    <source>
        <dbReference type="EMBL" id="GAA4299759.1"/>
    </source>
</evidence>
<proteinExistence type="inferred from homology"/>
<dbReference type="InterPro" id="IPR012910">
    <property type="entry name" value="Plug_dom"/>
</dbReference>
<keyword evidence="10" id="KW-1185">Reference proteome</keyword>
<dbReference type="InterPro" id="IPR036942">
    <property type="entry name" value="Beta-barrel_TonB_sf"/>
</dbReference>
<dbReference type="Pfam" id="PF13715">
    <property type="entry name" value="CarbopepD_reg_2"/>
    <property type="match status" value="1"/>
</dbReference>
<keyword evidence="6 7" id="KW-0998">Cell outer membrane</keyword>
<dbReference type="InterPro" id="IPR023996">
    <property type="entry name" value="TonB-dep_OMP_SusC/RagA"/>
</dbReference>
<name>A0ABP8FBG5_9BACT</name>
<evidence type="ECO:0000313" key="10">
    <source>
        <dbReference type="Proteomes" id="UP001501207"/>
    </source>
</evidence>
<dbReference type="Pfam" id="PF07715">
    <property type="entry name" value="Plug"/>
    <property type="match status" value="1"/>
</dbReference>
<dbReference type="InterPro" id="IPR008969">
    <property type="entry name" value="CarboxyPept-like_regulatory"/>
</dbReference>
<dbReference type="Gene3D" id="2.170.130.10">
    <property type="entry name" value="TonB-dependent receptor, plug domain"/>
    <property type="match status" value="1"/>
</dbReference>
<comment type="caution">
    <text evidence="9">The sequence shown here is derived from an EMBL/GenBank/DDBJ whole genome shotgun (WGS) entry which is preliminary data.</text>
</comment>
<keyword evidence="4 7" id="KW-0812">Transmembrane</keyword>
<dbReference type="NCBIfam" id="TIGR04057">
    <property type="entry name" value="SusC_RagA_signa"/>
    <property type="match status" value="1"/>
</dbReference>
<evidence type="ECO:0000256" key="5">
    <source>
        <dbReference type="ARBA" id="ARBA00023136"/>
    </source>
</evidence>
<dbReference type="Proteomes" id="UP001501207">
    <property type="component" value="Unassembled WGS sequence"/>
</dbReference>
<evidence type="ECO:0000259" key="8">
    <source>
        <dbReference type="Pfam" id="PF07715"/>
    </source>
</evidence>
<dbReference type="SUPFAM" id="SSF56935">
    <property type="entry name" value="Porins"/>
    <property type="match status" value="1"/>
</dbReference>